<sequence>MSSLVKLKKAAETLHDSTPYESIRQHLYSQLKDSRVHHIEWMLVTSKEICYKKDVDDYIWSIRFEDFGFPPLTYAKQLKYNEIYLVALCLHLDFVKLIPGYTYSLPQRDEDDHEWMVLGCYTSSKNKEGGLVPYMLLGFFLGWTGAHNFYAGQKRKGLIKLVASCTLIGIPFMMFWTFFELLDAYDHKRIPEDE</sequence>
<feature type="transmembrane region" description="Helical" evidence="5">
    <location>
        <begin position="83"/>
        <end position="103"/>
    </location>
</feature>
<keyword evidence="3 5" id="KW-1133">Transmembrane helix</keyword>
<evidence type="ECO:0000259" key="6">
    <source>
        <dbReference type="Pfam" id="PF05154"/>
    </source>
</evidence>
<feature type="transmembrane region" description="Helical" evidence="5">
    <location>
        <begin position="158"/>
        <end position="179"/>
    </location>
</feature>
<name>A0A9D1HMI0_9FIRM</name>
<reference evidence="7" key="2">
    <citation type="journal article" date="2021" name="PeerJ">
        <title>Extensive microbial diversity within the chicken gut microbiome revealed by metagenomics and culture.</title>
        <authorList>
            <person name="Gilroy R."/>
            <person name="Ravi A."/>
            <person name="Getino M."/>
            <person name="Pursley I."/>
            <person name="Horton D.L."/>
            <person name="Alikhan N.F."/>
            <person name="Baker D."/>
            <person name="Gharbi K."/>
            <person name="Hall N."/>
            <person name="Watson M."/>
            <person name="Adriaenssens E.M."/>
            <person name="Foster-Nyarko E."/>
            <person name="Jarju S."/>
            <person name="Secka A."/>
            <person name="Antonio M."/>
            <person name="Oren A."/>
            <person name="Chaudhuri R.R."/>
            <person name="La Ragione R."/>
            <person name="Hildebrand F."/>
            <person name="Pallen M.J."/>
        </authorList>
    </citation>
    <scope>NUCLEOTIDE SEQUENCE</scope>
    <source>
        <strain evidence="7">CHK195-11698</strain>
    </source>
</reference>
<dbReference type="AlphaFoldDB" id="A0A9D1HMI0"/>
<evidence type="ECO:0000256" key="1">
    <source>
        <dbReference type="ARBA" id="ARBA00004141"/>
    </source>
</evidence>
<gene>
    <name evidence="7" type="ORF">IAD15_03735</name>
</gene>
<dbReference type="EMBL" id="DVMJ01000028">
    <property type="protein sequence ID" value="HIU13161.1"/>
    <property type="molecule type" value="Genomic_DNA"/>
</dbReference>
<organism evidence="7 8">
    <name type="scientific">Candidatus Fimiplasma intestinipullorum</name>
    <dbReference type="NCBI Taxonomy" id="2840825"/>
    <lineage>
        <taxon>Bacteria</taxon>
        <taxon>Bacillati</taxon>
        <taxon>Bacillota</taxon>
        <taxon>Clostridia</taxon>
        <taxon>Eubacteriales</taxon>
        <taxon>Candidatus Fimiplasma</taxon>
    </lineage>
</organism>
<dbReference type="GO" id="GO:0016020">
    <property type="term" value="C:membrane"/>
    <property type="evidence" value="ECO:0007669"/>
    <property type="project" value="UniProtKB-SubCell"/>
</dbReference>
<dbReference type="Pfam" id="PF05154">
    <property type="entry name" value="TM2"/>
    <property type="match status" value="1"/>
</dbReference>
<evidence type="ECO:0000256" key="4">
    <source>
        <dbReference type="ARBA" id="ARBA00023136"/>
    </source>
</evidence>
<reference evidence="7" key="1">
    <citation type="submission" date="2020-10" db="EMBL/GenBank/DDBJ databases">
        <authorList>
            <person name="Gilroy R."/>
        </authorList>
    </citation>
    <scope>NUCLEOTIDE SEQUENCE</scope>
    <source>
        <strain evidence="7">CHK195-11698</strain>
    </source>
</reference>
<evidence type="ECO:0000256" key="3">
    <source>
        <dbReference type="ARBA" id="ARBA00022989"/>
    </source>
</evidence>
<keyword evidence="2 5" id="KW-0812">Transmembrane</keyword>
<keyword evidence="4 5" id="KW-0472">Membrane</keyword>
<feature type="transmembrane region" description="Helical" evidence="5">
    <location>
        <begin position="131"/>
        <end position="151"/>
    </location>
</feature>
<evidence type="ECO:0000313" key="8">
    <source>
        <dbReference type="Proteomes" id="UP000824175"/>
    </source>
</evidence>
<evidence type="ECO:0000256" key="5">
    <source>
        <dbReference type="SAM" id="Phobius"/>
    </source>
</evidence>
<evidence type="ECO:0000256" key="2">
    <source>
        <dbReference type="ARBA" id="ARBA00022692"/>
    </source>
</evidence>
<proteinExistence type="predicted"/>
<dbReference type="InterPro" id="IPR007829">
    <property type="entry name" value="TM2"/>
</dbReference>
<comment type="subcellular location">
    <subcellularLocation>
        <location evidence="1">Membrane</location>
        <topology evidence="1">Multi-pass membrane protein</topology>
    </subcellularLocation>
</comment>
<accession>A0A9D1HMI0</accession>
<feature type="domain" description="TM2" evidence="6">
    <location>
        <begin position="134"/>
        <end position="177"/>
    </location>
</feature>
<comment type="caution">
    <text evidence="7">The sequence shown here is derived from an EMBL/GenBank/DDBJ whole genome shotgun (WGS) entry which is preliminary data.</text>
</comment>
<protein>
    <submittedName>
        <fullName evidence="7">TM2 domain-containing protein</fullName>
    </submittedName>
</protein>
<dbReference type="Proteomes" id="UP000824175">
    <property type="component" value="Unassembled WGS sequence"/>
</dbReference>
<evidence type="ECO:0000313" key="7">
    <source>
        <dbReference type="EMBL" id="HIU13161.1"/>
    </source>
</evidence>